<dbReference type="InterPro" id="IPR050626">
    <property type="entry name" value="Peptidase_M16"/>
</dbReference>
<dbReference type="Pfam" id="PF00675">
    <property type="entry name" value="Peptidase_M16"/>
    <property type="match status" value="1"/>
</dbReference>
<keyword evidence="5" id="KW-0482">Metalloprotease</keyword>
<evidence type="ECO:0000256" key="5">
    <source>
        <dbReference type="ARBA" id="ARBA00023049"/>
    </source>
</evidence>
<dbReference type="AlphaFoldDB" id="A0A423M4W0"/>
<protein>
    <submittedName>
        <fullName evidence="9">Peptidase M16</fullName>
    </submittedName>
</protein>
<comment type="caution">
    <text evidence="9">The sequence shown here is derived from an EMBL/GenBank/DDBJ whole genome shotgun (WGS) entry which is preliminary data.</text>
</comment>
<sequence length="448" mass="49941">MDTLCSRMLLILGLAPLMSLAAPTPTTHQFTLDNGLHVLVREDHRAPLVTSQLWFKVGSADEPPGYSGLSHALEHMLYKGSAKTCAGEASAILQTLGARENAFTSKDATAYYQTLTPRYLGLAFELMADLMSTAHLRASDLIPEMAVIREERRSRTDDNVQSLAFERLTAVAHLANSYRTPILGWMHDLHRLSADDLRHWYETRYAPGNATLVVVGDVTLDQVKPLVERYFGKLAKRPVPPALQPRELTEPGERKLTLYLPVHTPRLIMVFNVPGLATADHRRSVDALRLIDMLLGGSHSARLQKRLHLTEQLFSEVGTAYDPLTRGDSLLSLSADLGGAHAADLDTAEKRVWQLIEELRTTAPTAEELERARTQLIARHFYRQDSIVDQAHELATLESIGLPWQLMDQEADALAQVTPDDIRQTAATFLTRERLTVAHVFREAGNEK</sequence>
<feature type="signal peptide" evidence="6">
    <location>
        <begin position="1"/>
        <end position="21"/>
    </location>
</feature>
<dbReference type="RefSeq" id="WP_123454347.1">
    <property type="nucleotide sequence ID" value="NZ_MOBX01000016.1"/>
</dbReference>
<dbReference type="InterPro" id="IPR007863">
    <property type="entry name" value="Peptidase_M16_C"/>
</dbReference>
<organism evidence="9 10">
    <name type="scientific">Pseudomonas fluorescens</name>
    <dbReference type="NCBI Taxonomy" id="294"/>
    <lineage>
        <taxon>Bacteria</taxon>
        <taxon>Pseudomonadati</taxon>
        <taxon>Pseudomonadota</taxon>
        <taxon>Gammaproteobacteria</taxon>
        <taxon>Pseudomonadales</taxon>
        <taxon>Pseudomonadaceae</taxon>
        <taxon>Pseudomonas</taxon>
    </lineage>
</organism>
<evidence type="ECO:0000256" key="1">
    <source>
        <dbReference type="ARBA" id="ARBA00007261"/>
    </source>
</evidence>
<name>A0A423M4W0_PSEFL</name>
<dbReference type="InterPro" id="IPR011765">
    <property type="entry name" value="Pept_M16_N"/>
</dbReference>
<dbReference type="Gene3D" id="3.30.830.10">
    <property type="entry name" value="Metalloenzyme, LuxS/M16 peptidase-like"/>
    <property type="match status" value="2"/>
</dbReference>
<evidence type="ECO:0000256" key="2">
    <source>
        <dbReference type="ARBA" id="ARBA00022670"/>
    </source>
</evidence>
<evidence type="ECO:0000256" key="3">
    <source>
        <dbReference type="ARBA" id="ARBA00022801"/>
    </source>
</evidence>
<dbReference type="Pfam" id="PF05193">
    <property type="entry name" value="Peptidase_M16_C"/>
    <property type="match status" value="1"/>
</dbReference>
<evidence type="ECO:0000313" key="9">
    <source>
        <dbReference type="EMBL" id="RON77040.1"/>
    </source>
</evidence>
<dbReference type="InterPro" id="IPR011249">
    <property type="entry name" value="Metalloenz_LuxS/M16"/>
</dbReference>
<proteinExistence type="inferred from homology"/>
<evidence type="ECO:0000259" key="7">
    <source>
        <dbReference type="Pfam" id="PF00675"/>
    </source>
</evidence>
<evidence type="ECO:0000256" key="6">
    <source>
        <dbReference type="SAM" id="SignalP"/>
    </source>
</evidence>
<reference evidence="9 10" key="1">
    <citation type="submission" date="2016-10" db="EMBL/GenBank/DDBJ databases">
        <title>Comparative genome analysis of multiple Pseudomonas spp. focuses on biocontrol and plant growth promoting traits.</title>
        <authorList>
            <person name="Tao X.-Y."/>
            <person name="Taylor C.G."/>
        </authorList>
    </citation>
    <scope>NUCLEOTIDE SEQUENCE [LARGE SCALE GENOMIC DNA]</scope>
    <source>
        <strain evidence="9 10">28B5</strain>
    </source>
</reference>
<feature type="domain" description="Peptidase M16 C-terminal" evidence="8">
    <location>
        <begin position="192"/>
        <end position="376"/>
    </location>
</feature>
<keyword evidence="2" id="KW-0645">Protease</keyword>
<feature type="chain" id="PRO_5019573409" evidence="6">
    <location>
        <begin position="22"/>
        <end position="448"/>
    </location>
</feature>
<keyword evidence="3" id="KW-0378">Hydrolase</keyword>
<feature type="domain" description="Peptidase M16 N-terminal" evidence="7">
    <location>
        <begin position="38"/>
        <end position="182"/>
    </location>
</feature>
<dbReference type="OrthoDB" id="9811314at2"/>
<dbReference type="EMBL" id="MOBX01000016">
    <property type="protein sequence ID" value="RON77040.1"/>
    <property type="molecule type" value="Genomic_DNA"/>
</dbReference>
<evidence type="ECO:0000259" key="8">
    <source>
        <dbReference type="Pfam" id="PF05193"/>
    </source>
</evidence>
<evidence type="ECO:0000256" key="4">
    <source>
        <dbReference type="ARBA" id="ARBA00022833"/>
    </source>
</evidence>
<dbReference type="SUPFAM" id="SSF63411">
    <property type="entry name" value="LuxS/MPP-like metallohydrolase"/>
    <property type="match status" value="2"/>
</dbReference>
<dbReference type="GO" id="GO:0006508">
    <property type="term" value="P:proteolysis"/>
    <property type="evidence" value="ECO:0007669"/>
    <property type="project" value="UniProtKB-KW"/>
</dbReference>
<keyword evidence="4" id="KW-0862">Zinc</keyword>
<keyword evidence="6" id="KW-0732">Signal</keyword>
<dbReference type="Proteomes" id="UP000285378">
    <property type="component" value="Unassembled WGS sequence"/>
</dbReference>
<gene>
    <name evidence="9" type="ORF">BK670_25670</name>
</gene>
<dbReference type="GO" id="GO:0008237">
    <property type="term" value="F:metallopeptidase activity"/>
    <property type="evidence" value="ECO:0007669"/>
    <property type="project" value="UniProtKB-KW"/>
</dbReference>
<accession>A0A423M4W0</accession>
<dbReference type="PANTHER" id="PTHR43690">
    <property type="entry name" value="NARDILYSIN"/>
    <property type="match status" value="1"/>
</dbReference>
<evidence type="ECO:0000313" key="10">
    <source>
        <dbReference type="Proteomes" id="UP000285378"/>
    </source>
</evidence>
<dbReference type="PANTHER" id="PTHR43690:SF17">
    <property type="entry name" value="PROTEIN YHJJ"/>
    <property type="match status" value="1"/>
</dbReference>
<comment type="similarity">
    <text evidence="1">Belongs to the peptidase M16 family.</text>
</comment>
<dbReference type="GO" id="GO:0046872">
    <property type="term" value="F:metal ion binding"/>
    <property type="evidence" value="ECO:0007669"/>
    <property type="project" value="InterPro"/>
</dbReference>